<accession>M0MU80</accession>
<organism evidence="2 3">
    <name type="scientific">Halococcus thailandensis JCM 13552</name>
    <dbReference type="NCBI Taxonomy" id="1227457"/>
    <lineage>
        <taxon>Archaea</taxon>
        <taxon>Methanobacteriati</taxon>
        <taxon>Methanobacteriota</taxon>
        <taxon>Stenosarchaea group</taxon>
        <taxon>Halobacteria</taxon>
        <taxon>Halobacteriales</taxon>
        <taxon>Halococcaceae</taxon>
        <taxon>Halococcus</taxon>
    </lineage>
</organism>
<evidence type="ECO:0000313" key="2">
    <source>
        <dbReference type="EMBL" id="EMA48883.1"/>
    </source>
</evidence>
<dbReference type="InterPro" id="IPR004968">
    <property type="entry name" value="DNA_primase/NTPase_C"/>
</dbReference>
<evidence type="ECO:0000313" key="3">
    <source>
        <dbReference type="Proteomes" id="UP000011680"/>
    </source>
</evidence>
<dbReference type="OrthoDB" id="373901at2157"/>
<comment type="caution">
    <text evidence="2">The sequence shown here is derived from an EMBL/GenBank/DDBJ whole genome shotgun (WGS) entry which is preliminary data.</text>
</comment>
<sequence length="91" mass="10302">MSTSADSSGIDAATTFVEYFVIEDEDGSILKTDLYHAYVVWTAQRGHETVPERQFFELLTEQVSFKPTAMTVNMEWVQRFDGLAISLVDAF</sequence>
<dbReference type="AlphaFoldDB" id="M0MU80"/>
<dbReference type="RefSeq" id="WP_007743340.1">
    <property type="nucleotide sequence ID" value="NZ_AOMF01000182.1"/>
</dbReference>
<dbReference type="Proteomes" id="UP000011680">
    <property type="component" value="Unassembled WGS sequence"/>
</dbReference>
<name>M0MU80_9EURY</name>
<reference evidence="2 3" key="1">
    <citation type="journal article" date="2014" name="PLoS Genet.">
        <title>Phylogenetically driven sequencing of extremely halophilic archaea reveals strategies for static and dynamic osmo-response.</title>
        <authorList>
            <person name="Becker E.A."/>
            <person name="Seitzer P.M."/>
            <person name="Tritt A."/>
            <person name="Larsen D."/>
            <person name="Krusor M."/>
            <person name="Yao A.I."/>
            <person name="Wu D."/>
            <person name="Madern D."/>
            <person name="Eisen J.A."/>
            <person name="Darling A.E."/>
            <person name="Facciotti M.T."/>
        </authorList>
    </citation>
    <scope>NUCLEOTIDE SEQUENCE [LARGE SCALE GENOMIC DNA]</scope>
    <source>
        <strain evidence="2 3">JCM 13552</strain>
    </source>
</reference>
<dbReference type="EMBL" id="AOMF01000182">
    <property type="protein sequence ID" value="EMA48883.1"/>
    <property type="molecule type" value="Genomic_DNA"/>
</dbReference>
<dbReference type="PATRIC" id="fig|1227457.3.peg.3869"/>
<gene>
    <name evidence="2" type="ORF">C451_19773</name>
</gene>
<evidence type="ECO:0000259" key="1">
    <source>
        <dbReference type="Pfam" id="PF03288"/>
    </source>
</evidence>
<protein>
    <recommendedName>
        <fullName evidence="1">DNA primase/nucleoside triphosphatase C-terminal domain-containing protein</fullName>
    </recommendedName>
</protein>
<feature type="domain" description="DNA primase/nucleoside triphosphatase C-terminal" evidence="1">
    <location>
        <begin position="11"/>
        <end position="60"/>
    </location>
</feature>
<keyword evidence="3" id="KW-1185">Reference proteome</keyword>
<proteinExistence type="predicted"/>
<dbReference type="Pfam" id="PF03288">
    <property type="entry name" value="Pox_D5"/>
    <property type="match status" value="1"/>
</dbReference>